<dbReference type="Proteomes" id="UP000800235">
    <property type="component" value="Unassembled WGS sequence"/>
</dbReference>
<evidence type="ECO:0000259" key="4">
    <source>
        <dbReference type="Pfam" id="PF24609"/>
    </source>
</evidence>
<keyword evidence="6" id="KW-1185">Reference proteome</keyword>
<evidence type="ECO:0000313" key="6">
    <source>
        <dbReference type="Proteomes" id="UP000800235"/>
    </source>
</evidence>
<evidence type="ECO:0000256" key="1">
    <source>
        <dbReference type="ARBA" id="ARBA00004236"/>
    </source>
</evidence>
<dbReference type="AlphaFoldDB" id="A0A9P4P315"/>
<evidence type="ECO:0000313" key="5">
    <source>
        <dbReference type="EMBL" id="KAF2435734.1"/>
    </source>
</evidence>
<comment type="subcellular location">
    <subcellularLocation>
        <location evidence="1">Cell membrane</location>
    </subcellularLocation>
</comment>
<name>A0A9P4P315_9PEZI</name>
<proteinExistence type="predicted"/>
<evidence type="ECO:0000256" key="3">
    <source>
        <dbReference type="ARBA" id="ARBA00023136"/>
    </source>
</evidence>
<protein>
    <recommendedName>
        <fullName evidence="4">SCN5A-like C-terminal IQ motif domain-containing protein</fullName>
    </recommendedName>
</protein>
<evidence type="ECO:0000256" key="2">
    <source>
        <dbReference type="ARBA" id="ARBA00022475"/>
    </source>
</evidence>
<comment type="caution">
    <text evidence="5">The sequence shown here is derived from an EMBL/GenBank/DDBJ whole genome shotgun (WGS) entry which is preliminary data.</text>
</comment>
<gene>
    <name evidence="5" type="ORF">EJ08DRAFT_645418</name>
</gene>
<dbReference type="Gene3D" id="1.20.5.1190">
    <property type="entry name" value="iswi atpase"/>
    <property type="match status" value="1"/>
</dbReference>
<keyword evidence="3" id="KW-0472">Membrane</keyword>
<dbReference type="Pfam" id="PF24609">
    <property type="entry name" value="IQ_SCN5A_C"/>
    <property type="match status" value="1"/>
</dbReference>
<keyword evidence="2" id="KW-1003">Cell membrane</keyword>
<dbReference type="PROSITE" id="PS50096">
    <property type="entry name" value="IQ"/>
    <property type="match status" value="1"/>
</dbReference>
<reference evidence="5" key="1">
    <citation type="journal article" date="2020" name="Stud. Mycol.">
        <title>101 Dothideomycetes genomes: a test case for predicting lifestyles and emergence of pathogens.</title>
        <authorList>
            <person name="Haridas S."/>
            <person name="Albert R."/>
            <person name="Binder M."/>
            <person name="Bloem J."/>
            <person name="Labutti K."/>
            <person name="Salamov A."/>
            <person name="Andreopoulos B."/>
            <person name="Baker S."/>
            <person name="Barry K."/>
            <person name="Bills G."/>
            <person name="Bluhm B."/>
            <person name="Cannon C."/>
            <person name="Castanera R."/>
            <person name="Culley D."/>
            <person name="Daum C."/>
            <person name="Ezra D."/>
            <person name="Gonzalez J."/>
            <person name="Henrissat B."/>
            <person name="Kuo A."/>
            <person name="Liang C."/>
            <person name="Lipzen A."/>
            <person name="Lutzoni F."/>
            <person name="Magnuson J."/>
            <person name="Mondo S."/>
            <person name="Nolan M."/>
            <person name="Ohm R."/>
            <person name="Pangilinan J."/>
            <person name="Park H.-J."/>
            <person name="Ramirez L."/>
            <person name="Alfaro M."/>
            <person name="Sun H."/>
            <person name="Tritt A."/>
            <person name="Yoshinaga Y."/>
            <person name="Zwiers L.-H."/>
            <person name="Turgeon B."/>
            <person name="Goodwin S."/>
            <person name="Spatafora J."/>
            <person name="Crous P."/>
            <person name="Grigoriev I."/>
        </authorList>
    </citation>
    <scope>NUCLEOTIDE SEQUENCE</scope>
    <source>
        <strain evidence="5">CBS 130266</strain>
    </source>
</reference>
<dbReference type="OrthoDB" id="7344096at2759"/>
<sequence length="114" mass="13757">MPIPLWILERFHDFGKLCPFCEEATPGADVRQEQRRRRLPTLLRRLLFSSRKMEEERAAALIQRNYRGYRERRQLSGLHLSASDRWKEALKECQLRRIEHSRDLHSREEISAEK</sequence>
<organism evidence="5 6">
    <name type="scientific">Tothia fuscella</name>
    <dbReference type="NCBI Taxonomy" id="1048955"/>
    <lineage>
        <taxon>Eukaryota</taxon>
        <taxon>Fungi</taxon>
        <taxon>Dikarya</taxon>
        <taxon>Ascomycota</taxon>
        <taxon>Pezizomycotina</taxon>
        <taxon>Dothideomycetes</taxon>
        <taxon>Pleosporomycetidae</taxon>
        <taxon>Venturiales</taxon>
        <taxon>Cylindrosympodiaceae</taxon>
        <taxon>Tothia</taxon>
    </lineage>
</organism>
<dbReference type="EMBL" id="MU007012">
    <property type="protein sequence ID" value="KAF2435734.1"/>
    <property type="molecule type" value="Genomic_DNA"/>
</dbReference>
<accession>A0A9P4P315</accession>
<dbReference type="InterPro" id="IPR058542">
    <property type="entry name" value="IQ_SCN5A_C"/>
</dbReference>
<feature type="domain" description="SCN5A-like C-terminal IQ motif" evidence="4">
    <location>
        <begin position="53"/>
        <end position="76"/>
    </location>
</feature>